<dbReference type="SUPFAM" id="SSF48452">
    <property type="entry name" value="TPR-like"/>
    <property type="match status" value="2"/>
</dbReference>
<protein>
    <recommendedName>
        <fullName evidence="6">Tetratricopeptide repeat protein</fullName>
    </recommendedName>
</protein>
<accession>A0ABY8EQI4</accession>
<dbReference type="Gene3D" id="1.25.40.10">
    <property type="entry name" value="Tetratricopeptide repeat domain"/>
    <property type="match status" value="2"/>
</dbReference>
<comment type="function">
    <text evidence="1">Involved in endocytosis.</text>
</comment>
<gene>
    <name evidence="4" type="ORF">GLX27_002509</name>
</gene>
<dbReference type="EMBL" id="CP046235">
    <property type="protein sequence ID" value="WFD47846.1"/>
    <property type="molecule type" value="Genomic_DNA"/>
</dbReference>
<dbReference type="InterPro" id="IPR051722">
    <property type="entry name" value="Endocytosis_PI4K-reg_protein"/>
</dbReference>
<comment type="similarity">
    <text evidence="2">Belongs to the YPP1 family.</text>
</comment>
<evidence type="ECO:0000313" key="5">
    <source>
        <dbReference type="Proteomes" id="UP000818624"/>
    </source>
</evidence>
<proteinExistence type="inferred from homology"/>
<dbReference type="PANTHER" id="PTHR23083:SF464">
    <property type="entry name" value="TETRATRICOPEPTIDE REPEAT DOMAIN 7, ISOFORM A"/>
    <property type="match status" value="1"/>
</dbReference>
<feature type="region of interest" description="Disordered" evidence="3">
    <location>
        <begin position="237"/>
        <end position="272"/>
    </location>
</feature>
<feature type="compositionally biased region" description="Low complexity" evidence="3">
    <location>
        <begin position="237"/>
        <end position="254"/>
    </location>
</feature>
<dbReference type="Proteomes" id="UP000818624">
    <property type="component" value="Chromosome 2"/>
</dbReference>
<evidence type="ECO:0000256" key="1">
    <source>
        <dbReference type="ARBA" id="ARBA00002550"/>
    </source>
</evidence>
<dbReference type="InterPro" id="IPR011990">
    <property type="entry name" value="TPR-like_helical_dom_sf"/>
</dbReference>
<dbReference type="PANTHER" id="PTHR23083">
    <property type="entry name" value="TETRATRICOPEPTIDE REPEAT PROTEIN, TPR"/>
    <property type="match status" value="1"/>
</dbReference>
<organism evidence="4 5">
    <name type="scientific">Malassezia furfur</name>
    <name type="common">Pityriasis versicolor infection agent</name>
    <name type="synonym">Pityrosporum furfur</name>
    <dbReference type="NCBI Taxonomy" id="55194"/>
    <lineage>
        <taxon>Eukaryota</taxon>
        <taxon>Fungi</taxon>
        <taxon>Dikarya</taxon>
        <taxon>Basidiomycota</taxon>
        <taxon>Ustilaginomycotina</taxon>
        <taxon>Malasseziomycetes</taxon>
        <taxon>Malasseziales</taxon>
        <taxon>Malasseziaceae</taxon>
        <taxon>Malassezia</taxon>
    </lineage>
</organism>
<evidence type="ECO:0000313" key="4">
    <source>
        <dbReference type="EMBL" id="WFD47846.1"/>
    </source>
</evidence>
<dbReference type="InterPro" id="IPR019734">
    <property type="entry name" value="TPR_rpt"/>
</dbReference>
<evidence type="ECO:0000256" key="3">
    <source>
        <dbReference type="SAM" id="MobiDB-lite"/>
    </source>
</evidence>
<evidence type="ECO:0008006" key="6">
    <source>
        <dbReference type="Google" id="ProtNLM"/>
    </source>
</evidence>
<sequence length="918" mass="100874">MHAEILEFLEQEGFRDASHSNDTPEHIAFPPVMRKGLAFTERVEAGIERLAAAERDKELSIIDAATTVAMRAYGMFMLGLDDETMRLVRVSRILESEPLAPHKAPYTAEVEHHVALVILAAVMNGLALERSAVERGTERLEAALQSYARAIALHEQLRGTDSRRGGRTAPFVDEAERWTETALYRTALLTMRIRGDTLGLAALRAYQAKESRWPSTFRLPQRNVLRNIQAARLNQARTAPPTHAAAGAPAVRTTSQRRVRAAPPTDKPTSAWSDEFTRIKDTVIRTLEQTTSFPRADEPNVNAEKLADQLVLSWQLDGAQGAEGADEVVDLLYGLTRITFRSQTLLRLLVHMLIAAEAYEEASALADKYTLVVETTWQAMGNPPHKREQRDGRGVDGVEEFFDTQLLVAHVEHIHLGDVTRAHERVYHLLTLLDRAPAPDDGEEMRTRLPTIEADAALLARVLRAAGTTAFALARDALPSRRSEAQNEALTLLREATQLDADAAESFYVLALALGQTQATPEALAAARRALELEPAWLDAWHLIVLLLTASKDFQGALDLADEALVQADADEARDAQAVADGVPPTVTRLASLDHPPSARERSASYIRLFATYNTLVELTEGVQAALNGQRELFEAFRARFPLTPNTNAQKRARDVANDAAPQFDPQGPRELTATPAEARAAYRARVERRMLQTLWLMSAASFRRAGDLDQSRDAIQEAESLDALQPDLWVQLALWCLDAQKPGAAVTCLYKALACEADHVPASLHLARLLLQPDALHLRASHAETIAAVGTAQHGAEALTQQVLTDEGIGTELEDEARASNTRSLGAKLDRDDLGPVDPAFAWKNNPSIPPLSIAEGLLRTATLYGGHDVPEAWHLLAQFATQTGRPTHVQRSYLQTALRLERARPVRPLRGALALP</sequence>
<keyword evidence="5" id="KW-1185">Reference proteome</keyword>
<evidence type="ECO:0000256" key="2">
    <source>
        <dbReference type="ARBA" id="ARBA00038251"/>
    </source>
</evidence>
<name>A0ABY8EQI4_MALFU</name>
<reference evidence="4 5" key="1">
    <citation type="journal article" date="2020" name="Elife">
        <title>Loss of centromere function drives karyotype evolution in closely related Malassezia species.</title>
        <authorList>
            <person name="Sankaranarayanan S.R."/>
            <person name="Ianiri G."/>
            <person name="Coelho M.A."/>
            <person name="Reza M.H."/>
            <person name="Thimmappa B.C."/>
            <person name="Ganguly P."/>
            <person name="Vadnala R.N."/>
            <person name="Sun S."/>
            <person name="Siddharthan R."/>
            <person name="Tellgren-Roth C."/>
            <person name="Dawson T.L."/>
            <person name="Heitman J."/>
            <person name="Sanyal K."/>
        </authorList>
    </citation>
    <scope>NUCLEOTIDE SEQUENCE [LARGE SCALE GENOMIC DNA]</scope>
    <source>
        <strain evidence="4">CBS14141</strain>
    </source>
</reference>
<dbReference type="SMART" id="SM00028">
    <property type="entry name" value="TPR"/>
    <property type="match status" value="3"/>
</dbReference>